<dbReference type="AlphaFoldDB" id="U9SP76"/>
<organism evidence="1">
    <name type="scientific">Rhizophagus irregularis (strain DAOM 181602 / DAOM 197198 / MUCL 43194)</name>
    <name type="common">Arbuscular mycorrhizal fungus</name>
    <name type="synonym">Glomus intraradices</name>
    <dbReference type="NCBI Taxonomy" id="747089"/>
    <lineage>
        <taxon>Eukaryota</taxon>
        <taxon>Fungi</taxon>
        <taxon>Fungi incertae sedis</taxon>
        <taxon>Mucoromycota</taxon>
        <taxon>Glomeromycotina</taxon>
        <taxon>Glomeromycetes</taxon>
        <taxon>Glomerales</taxon>
        <taxon>Glomeraceae</taxon>
        <taxon>Rhizophagus</taxon>
    </lineage>
</organism>
<name>U9SP76_RHIID</name>
<evidence type="ECO:0000313" key="1">
    <source>
        <dbReference type="EMBL" id="ERZ97763.1"/>
    </source>
</evidence>
<accession>U9SP76</accession>
<proteinExistence type="predicted"/>
<protein>
    <submittedName>
        <fullName evidence="1">Uncharacterized protein</fullName>
    </submittedName>
</protein>
<sequence>MPKHKEYTVTLISSGLIVGALHYGLFVIIVNLKDWNFFIEVVETFSNYGQIPGYICKCDGIQSELCKSLTAAVNSIYKEIF</sequence>
<reference evidence="1" key="1">
    <citation type="submission" date="2013-07" db="EMBL/GenBank/DDBJ databases">
        <title>The genome of an arbuscular mycorrhizal fungus provides insights into the evolution of the oldest plant symbiosis.</title>
        <authorList>
            <consortium name="DOE Joint Genome Institute"/>
            <person name="Tisserant E."/>
            <person name="Malbreil M."/>
            <person name="Kuo A."/>
            <person name="Kohler A."/>
            <person name="Symeonidi A."/>
            <person name="Balestrini R."/>
            <person name="Charron P."/>
            <person name="Duensing N."/>
            <person name="Frei-dit-Frey N."/>
            <person name="Gianinazzi-Pearson V."/>
            <person name="Gilbert B."/>
            <person name="Handa Y."/>
            <person name="Hijri M."/>
            <person name="Kaul R."/>
            <person name="Kawaguchi M."/>
            <person name="Krajinski F."/>
            <person name="Lammers P."/>
            <person name="Lapierre D."/>
            <person name="Masclaux F.G."/>
            <person name="Murat C."/>
            <person name="Morin E."/>
            <person name="Ndikumana S."/>
            <person name="Pagni M."/>
            <person name="Petitpierre D."/>
            <person name="Requena N."/>
            <person name="Rosikiewicz P."/>
            <person name="Riley R."/>
            <person name="Saito K."/>
            <person name="San Clemente H."/>
            <person name="Shapiro H."/>
            <person name="van Tuinen D."/>
            <person name="Becard G."/>
            <person name="Bonfante P."/>
            <person name="Paszkowski U."/>
            <person name="Shachar-Hill Y."/>
            <person name="Young J.P."/>
            <person name="Sanders I.R."/>
            <person name="Henrissat B."/>
            <person name="Rensing S.A."/>
            <person name="Grigoriev I.V."/>
            <person name="Corradi N."/>
            <person name="Roux C."/>
            <person name="Martin F."/>
        </authorList>
    </citation>
    <scope>NUCLEOTIDE SEQUENCE</scope>
    <source>
        <strain evidence="1">DAOM 197198</strain>
    </source>
</reference>
<gene>
    <name evidence="1" type="ORF">GLOINDRAFT_11238</name>
</gene>
<dbReference type="HOGENOM" id="CLU_2575110_0_0_1"/>
<dbReference type="EMBL" id="KI299341">
    <property type="protein sequence ID" value="ERZ97763.1"/>
    <property type="molecule type" value="Genomic_DNA"/>
</dbReference>